<comment type="caution">
    <text evidence="12">The sequence shown here is derived from an EMBL/GenBank/DDBJ whole genome shotgun (WGS) entry which is preliminary data.</text>
</comment>
<dbReference type="InterPro" id="IPR018338">
    <property type="entry name" value="Carbonic_anhydrase_a-class_CS"/>
</dbReference>
<evidence type="ECO:0000256" key="7">
    <source>
        <dbReference type="ARBA" id="ARBA00022833"/>
    </source>
</evidence>
<dbReference type="PROSITE" id="PS51144">
    <property type="entry name" value="ALPHA_CA_2"/>
    <property type="match status" value="1"/>
</dbReference>
<dbReference type="PANTHER" id="PTHR18952:SF265">
    <property type="entry name" value="CARBONIC ANHYDRASE"/>
    <property type="match status" value="1"/>
</dbReference>
<keyword evidence="13" id="KW-1185">Reference proteome</keyword>
<comment type="function">
    <text evidence="2 10">Reversible hydration of carbon dioxide.</text>
</comment>
<evidence type="ECO:0000313" key="13">
    <source>
        <dbReference type="Proteomes" id="UP001597285"/>
    </source>
</evidence>
<dbReference type="InterPro" id="IPR041891">
    <property type="entry name" value="Alpha_CA_prokaryot-like"/>
</dbReference>
<evidence type="ECO:0000256" key="6">
    <source>
        <dbReference type="ARBA" id="ARBA00022723"/>
    </source>
</evidence>
<evidence type="ECO:0000256" key="8">
    <source>
        <dbReference type="ARBA" id="ARBA00023239"/>
    </source>
</evidence>
<evidence type="ECO:0000256" key="2">
    <source>
        <dbReference type="ARBA" id="ARBA00002904"/>
    </source>
</evidence>
<comment type="cofactor">
    <cofactor evidence="1 10">
        <name>Zn(2+)</name>
        <dbReference type="ChEBI" id="CHEBI:29105"/>
    </cofactor>
</comment>
<dbReference type="EMBL" id="JBHUFF010000020">
    <property type="protein sequence ID" value="MFD1800408.1"/>
    <property type="molecule type" value="Genomic_DNA"/>
</dbReference>
<dbReference type="SUPFAM" id="SSF51069">
    <property type="entry name" value="Carbonic anhydrase"/>
    <property type="match status" value="1"/>
</dbReference>
<keyword evidence="6 10" id="KW-0479">Metal-binding</keyword>
<evidence type="ECO:0000256" key="3">
    <source>
        <dbReference type="ARBA" id="ARBA00010718"/>
    </source>
</evidence>
<dbReference type="SMART" id="SM01057">
    <property type="entry name" value="Carb_anhydrase"/>
    <property type="match status" value="1"/>
</dbReference>
<dbReference type="Gene3D" id="3.10.200.10">
    <property type="entry name" value="Alpha carbonic anhydrase"/>
    <property type="match status" value="1"/>
</dbReference>
<dbReference type="RefSeq" id="WP_058918588.1">
    <property type="nucleotide sequence ID" value="NZ_JBHSQC010000008.1"/>
</dbReference>
<proteinExistence type="inferred from homology"/>
<dbReference type="Proteomes" id="UP001597285">
    <property type="component" value="Unassembled WGS sequence"/>
</dbReference>
<evidence type="ECO:0000313" key="12">
    <source>
        <dbReference type="EMBL" id="MFD1800408.1"/>
    </source>
</evidence>
<gene>
    <name evidence="12" type="ORF">ACFSBK_11170</name>
</gene>
<keyword evidence="7 10" id="KW-0862">Zinc</keyword>
<comment type="similarity">
    <text evidence="3 10">Belongs to the alpha-carbonic anhydrase family.</text>
</comment>
<dbReference type="InterPro" id="IPR023561">
    <property type="entry name" value="Carbonic_anhydrase_a-class"/>
</dbReference>
<keyword evidence="8 10" id="KW-0456">Lyase</keyword>
<dbReference type="InterPro" id="IPR001148">
    <property type="entry name" value="CA_dom"/>
</dbReference>
<evidence type="ECO:0000256" key="5">
    <source>
        <dbReference type="ARBA" id="ARBA00014628"/>
    </source>
</evidence>
<dbReference type="InterPro" id="IPR036398">
    <property type="entry name" value="CA_dom_sf"/>
</dbReference>
<comment type="catalytic activity">
    <reaction evidence="9 10">
        <text>hydrogencarbonate + H(+) = CO2 + H2O</text>
        <dbReference type="Rhea" id="RHEA:10748"/>
        <dbReference type="ChEBI" id="CHEBI:15377"/>
        <dbReference type="ChEBI" id="CHEBI:15378"/>
        <dbReference type="ChEBI" id="CHEBI:16526"/>
        <dbReference type="ChEBI" id="CHEBI:17544"/>
        <dbReference type="EC" id="4.2.1.1"/>
    </reaction>
</comment>
<evidence type="ECO:0000256" key="4">
    <source>
        <dbReference type="ARBA" id="ARBA00012925"/>
    </source>
</evidence>
<evidence type="ECO:0000256" key="10">
    <source>
        <dbReference type="RuleBase" id="RU367011"/>
    </source>
</evidence>
<sequence length="231" mass="26631">MDWYYEGERGPEHWKDICQAFKTAEEGSLQSPIQLSEKEVTDKISQQSLTIRYHTTRFETSFFNHTVHLRPLSGGELNSIFFNHKRYILEDLHFHLPSEHEINHESFPLELHLVHRSRENELLVLGITVLPNKEPANPEMARMDSLALNPRISGRGLEVPIDLANILPAKQQFFHYSGSLTTPPTSGPVDWIVFRHQAYMRKGLLQAFKENVGKTNRPLQPAANRPIFLSK</sequence>
<dbReference type="Pfam" id="PF00194">
    <property type="entry name" value="Carb_anhydrase"/>
    <property type="match status" value="1"/>
</dbReference>
<reference evidence="13" key="1">
    <citation type="journal article" date="2019" name="Int. J. Syst. Evol. Microbiol.">
        <title>The Global Catalogue of Microorganisms (GCM) 10K type strain sequencing project: providing services to taxonomists for standard genome sequencing and annotation.</title>
        <authorList>
            <consortium name="The Broad Institute Genomics Platform"/>
            <consortium name="The Broad Institute Genome Sequencing Center for Infectious Disease"/>
            <person name="Wu L."/>
            <person name="Ma J."/>
        </authorList>
    </citation>
    <scope>NUCLEOTIDE SEQUENCE [LARGE SCALE GENOMIC DNA]</scope>
    <source>
        <strain evidence="13">KCTC 42143</strain>
    </source>
</reference>
<accession>A0ABW4NQG5</accession>
<dbReference type="CDD" id="cd03124">
    <property type="entry name" value="alpha_CA_prokaryotic_like"/>
    <property type="match status" value="1"/>
</dbReference>
<evidence type="ECO:0000256" key="1">
    <source>
        <dbReference type="ARBA" id="ARBA00001947"/>
    </source>
</evidence>
<dbReference type="EC" id="4.2.1.1" evidence="4 10"/>
<protein>
    <recommendedName>
        <fullName evidence="5 10">Carbonic anhydrase</fullName>
        <ecNumber evidence="4 10">4.2.1.1</ecNumber>
    </recommendedName>
</protein>
<name>A0ABW4NQG5_9LACT</name>
<evidence type="ECO:0000259" key="11">
    <source>
        <dbReference type="PROSITE" id="PS51144"/>
    </source>
</evidence>
<organism evidence="12 13">
    <name type="scientific">Carnobacterium antarcticum</name>
    <dbReference type="NCBI Taxonomy" id="2126436"/>
    <lineage>
        <taxon>Bacteria</taxon>
        <taxon>Bacillati</taxon>
        <taxon>Bacillota</taxon>
        <taxon>Bacilli</taxon>
        <taxon>Lactobacillales</taxon>
        <taxon>Carnobacteriaceae</taxon>
        <taxon>Carnobacterium</taxon>
    </lineage>
</organism>
<evidence type="ECO:0000256" key="9">
    <source>
        <dbReference type="ARBA" id="ARBA00048348"/>
    </source>
</evidence>
<feature type="domain" description="Alpha-carbonic anhydrase" evidence="11">
    <location>
        <begin position="1"/>
        <end position="231"/>
    </location>
</feature>
<dbReference type="PANTHER" id="PTHR18952">
    <property type="entry name" value="CARBONIC ANHYDRASE"/>
    <property type="match status" value="1"/>
</dbReference>
<dbReference type="PROSITE" id="PS00162">
    <property type="entry name" value="ALPHA_CA_1"/>
    <property type="match status" value="1"/>
</dbReference>